<dbReference type="Proteomes" id="UP000180043">
    <property type="component" value="Unassembled WGS sequence"/>
</dbReference>
<reference evidence="2 3" key="1">
    <citation type="submission" date="2016-10" db="EMBL/GenBank/DDBJ databases">
        <title>Evaluation of Human, Veterinary and Environmental Mycobacterium chelonae Isolates by Core Genome Phylogenomic Analysis, Targeted Gene Comparison, and Anti-microbial Susceptibility Patterns: A Tale of Mistaken Identities.</title>
        <authorList>
            <person name="Fogelson S.B."/>
            <person name="Camus A.C."/>
            <person name="Lorenz W."/>
            <person name="Vasireddy R."/>
            <person name="Vasireddy S."/>
            <person name="Smith T."/>
            <person name="Brown-Elliott B.A."/>
            <person name="Wallace R.J.Jr."/>
            <person name="Hasan N.A."/>
            <person name="Reischl U."/>
            <person name="Sanchez S."/>
        </authorList>
    </citation>
    <scope>NUCLEOTIDE SEQUENCE [LARGE SCALE GENOMIC DNA]</scope>
    <source>
        <strain evidence="2 3">15515</strain>
    </source>
</reference>
<sequence>MDTPKSRRIDGKPETEADRKLFDLRESGYNGPVDQDGNIPDPATASPLMRRALGALEALADHPDA</sequence>
<comment type="caution">
    <text evidence="2">The sequence shown here is derived from an EMBL/GenBank/DDBJ whole genome shotgun (WGS) entry which is preliminary data.</text>
</comment>
<name>A0A1S1LG18_MYCCH</name>
<feature type="compositionally biased region" description="Basic and acidic residues" evidence="1">
    <location>
        <begin position="1"/>
        <end position="26"/>
    </location>
</feature>
<accession>A0A1S1LG18</accession>
<proteinExistence type="predicted"/>
<dbReference type="EMBL" id="MLIQ01000042">
    <property type="protein sequence ID" value="OHU47260.1"/>
    <property type="molecule type" value="Genomic_DNA"/>
</dbReference>
<gene>
    <name evidence="2" type="ORF">BKG82_26770</name>
</gene>
<feature type="region of interest" description="Disordered" evidence="1">
    <location>
        <begin position="1"/>
        <end position="44"/>
    </location>
</feature>
<dbReference type="AlphaFoldDB" id="A0A1S1LG18"/>
<evidence type="ECO:0000256" key="1">
    <source>
        <dbReference type="SAM" id="MobiDB-lite"/>
    </source>
</evidence>
<organism evidence="2 3">
    <name type="scientific">Mycobacteroides chelonae</name>
    <name type="common">Mycobacterium chelonae</name>
    <dbReference type="NCBI Taxonomy" id="1774"/>
    <lineage>
        <taxon>Bacteria</taxon>
        <taxon>Bacillati</taxon>
        <taxon>Actinomycetota</taxon>
        <taxon>Actinomycetes</taxon>
        <taxon>Mycobacteriales</taxon>
        <taxon>Mycobacteriaceae</taxon>
        <taxon>Mycobacteroides</taxon>
    </lineage>
</organism>
<dbReference type="RefSeq" id="WP_070947878.1">
    <property type="nucleotide sequence ID" value="NZ_MLIQ01000042.1"/>
</dbReference>
<evidence type="ECO:0000313" key="3">
    <source>
        <dbReference type="Proteomes" id="UP000180043"/>
    </source>
</evidence>
<protein>
    <submittedName>
        <fullName evidence="2">Uncharacterized protein</fullName>
    </submittedName>
</protein>
<evidence type="ECO:0000313" key="2">
    <source>
        <dbReference type="EMBL" id="OHU47260.1"/>
    </source>
</evidence>